<gene>
    <name evidence="2" type="ORF">AELLOGFF_04963</name>
</gene>
<name>A0A5S9R2T6_MYCVN</name>
<keyword evidence="1" id="KW-0472">Membrane</keyword>
<protein>
    <submittedName>
        <fullName evidence="2">Uncharacterized protein</fullName>
    </submittedName>
</protein>
<keyword evidence="1" id="KW-1133">Transmembrane helix</keyword>
<evidence type="ECO:0000256" key="1">
    <source>
        <dbReference type="SAM" id="Phobius"/>
    </source>
</evidence>
<feature type="transmembrane region" description="Helical" evidence="1">
    <location>
        <begin position="23"/>
        <end position="48"/>
    </location>
</feature>
<keyword evidence="1" id="KW-0812">Transmembrane</keyword>
<dbReference type="EMBL" id="CACSIP010000027">
    <property type="protein sequence ID" value="CAA0126800.1"/>
    <property type="molecule type" value="Genomic_DNA"/>
</dbReference>
<evidence type="ECO:0000313" key="2">
    <source>
        <dbReference type="EMBL" id="CAA0126800.1"/>
    </source>
</evidence>
<accession>A0A5S9R2T6</accession>
<evidence type="ECO:0000313" key="3">
    <source>
        <dbReference type="Proteomes" id="UP000430146"/>
    </source>
</evidence>
<sequence>MPPSDSAILRSGYFLIGADHNRSAAACTMFIGCSVIITSIGASGAVIANRPDEPMCTFITVSVSTSASHTGVQ</sequence>
<dbReference type="Proteomes" id="UP000430146">
    <property type="component" value="Unassembled WGS sequence"/>
</dbReference>
<reference evidence="2 3" key="1">
    <citation type="submission" date="2019-11" db="EMBL/GenBank/DDBJ databases">
        <authorList>
            <person name="Holert J."/>
        </authorList>
    </citation>
    <scope>NUCLEOTIDE SEQUENCE [LARGE SCALE GENOMIC DNA]</scope>
    <source>
        <strain evidence="2">BC8_1</strain>
    </source>
</reference>
<proteinExistence type="predicted"/>
<dbReference type="AlphaFoldDB" id="A0A5S9R2T6"/>
<organism evidence="2 3">
    <name type="scientific">Mycolicibacterium vanbaalenii</name>
    <name type="common">Mycobacterium vanbaalenii</name>
    <dbReference type="NCBI Taxonomy" id="110539"/>
    <lineage>
        <taxon>Bacteria</taxon>
        <taxon>Bacillati</taxon>
        <taxon>Actinomycetota</taxon>
        <taxon>Actinomycetes</taxon>
        <taxon>Mycobacteriales</taxon>
        <taxon>Mycobacteriaceae</taxon>
        <taxon>Mycolicibacterium</taxon>
    </lineage>
</organism>
<keyword evidence="3" id="KW-1185">Reference proteome</keyword>